<keyword evidence="4" id="KW-1185">Reference proteome</keyword>
<name>A0AAN4ZL46_9BILA</name>
<dbReference type="SUPFAM" id="SSF63411">
    <property type="entry name" value="LuxS/MPP-like metallohydrolase"/>
    <property type="match status" value="3"/>
</dbReference>
<dbReference type="InterPro" id="IPR011765">
    <property type="entry name" value="Pept_M16_N"/>
</dbReference>
<dbReference type="Pfam" id="PF00675">
    <property type="entry name" value="Peptidase_M16"/>
    <property type="match status" value="1"/>
</dbReference>
<protein>
    <recommendedName>
        <fullName evidence="5">Peptidase</fullName>
    </recommendedName>
</protein>
<dbReference type="EMBL" id="BTRK01000003">
    <property type="protein sequence ID" value="GMR43282.1"/>
    <property type="molecule type" value="Genomic_DNA"/>
</dbReference>
<evidence type="ECO:0000259" key="2">
    <source>
        <dbReference type="Pfam" id="PF05193"/>
    </source>
</evidence>
<evidence type="ECO:0008006" key="5">
    <source>
        <dbReference type="Google" id="ProtNLM"/>
    </source>
</evidence>
<feature type="domain" description="Peptidase M16 N-terminal" evidence="1">
    <location>
        <begin position="52"/>
        <end position="145"/>
    </location>
</feature>
<dbReference type="FunFam" id="3.30.830.10:FF:000031">
    <property type="entry name" value="Putative zinc metalloprotease"/>
    <property type="match status" value="1"/>
</dbReference>
<dbReference type="Gene3D" id="3.30.830.10">
    <property type="entry name" value="Metalloenzyme, LuxS/M16 peptidase-like"/>
    <property type="match status" value="4"/>
</dbReference>
<dbReference type="FunFam" id="3.30.830.10:FF:000015">
    <property type="entry name" value="Putative zinc metalloprotease"/>
    <property type="match status" value="1"/>
</dbReference>
<dbReference type="PANTHER" id="PTHR43016">
    <property type="entry name" value="PRESEQUENCE PROTEASE"/>
    <property type="match status" value="1"/>
</dbReference>
<proteinExistence type="predicted"/>
<gene>
    <name evidence="3" type="ORF">PMAYCL1PPCAC_13477</name>
</gene>
<feature type="domain" description="Peptidase M16 C-terminal" evidence="2">
    <location>
        <begin position="197"/>
        <end position="369"/>
    </location>
</feature>
<organism evidence="3 4">
    <name type="scientific">Pristionchus mayeri</name>
    <dbReference type="NCBI Taxonomy" id="1317129"/>
    <lineage>
        <taxon>Eukaryota</taxon>
        <taxon>Metazoa</taxon>
        <taxon>Ecdysozoa</taxon>
        <taxon>Nematoda</taxon>
        <taxon>Chromadorea</taxon>
        <taxon>Rhabditida</taxon>
        <taxon>Rhabditina</taxon>
        <taxon>Diplogasteromorpha</taxon>
        <taxon>Diplogasteroidea</taxon>
        <taxon>Neodiplogasteridae</taxon>
        <taxon>Pristionchus</taxon>
    </lineage>
</organism>
<dbReference type="InterPro" id="IPR011249">
    <property type="entry name" value="Metalloenz_LuxS/M16"/>
</dbReference>
<accession>A0AAN4ZL46</accession>
<sequence>TLQVMSLWKRVDLLVNGRTPLAVYTSLRTGLRFAIGDVPGPMVKACVSLVTEAHTDDGLPHTLEHLVFMGSEKYPFKGFLDVIANRCFASGTNAWTDQDHTAYTLDTVGADGFYKSFPVYLNHILRPTLTNSQYLTEVHHVNEKGEDVGVVYCEMQDHESEMESILDRRMRTLMYPAGHGYSCDTGGKLDAIRSLCSIDRVRDFHRKFYHLSNVFSIICGKVDHGRVQKILEDLEEAEISRVPADFKTPFSMPVPALASSIVETVECPSDDPSHGGVHVAWHGPPSRDCLTAEALDILFNYLTDTAVSPFHKSFIDIPEPLASHASFHLSEQTTSCISLAFGGVPAERIEQVLPVLDTVLKQHQDAAAFDAERMGFVCQQAVLNAHAALETRPSKSVFHSLITHQLYGESSSEDLEHRMNDAKVIEQLAKEPMQFWADLITRFFTAPSVTLMGKPSEKLVETLAEKESARVSAQRDRLGCDGLERCKADHCKAVGENTSGQPPKELLDSLMVNEFEGFDNFRIDVHHSESSSSAPPAVRAILDSFPFPATLHHSEDTRFVELWLAMDTAHLTVEQRKLLYVFSELPFEAAAVIDGIEKTPNEVCCLFTRDLLEHSLHTGFSSSFDRALVLWLKVDAARYGNVAKWAEIFLQGIKFDAEKIKNVATRLAGDARENKRDGNYVCQTAMNGITYRHDSNAYLMNELILQKVHETLAKEAKADPKAVVARFEELRSALLSSGFNAHVLCDANAVAAGSQPSTKEMWSFAAREQKTPRFEFASGEETASSFVGQELIVPLGSCESSFMIQNTPFPVDWNSDVLPAVLLLTQYLSQCEGPLWKSVRGNGLAYGIWISANVDVQELSMTIYRSANIPEAYAKVEEIVKSELMSGKLDETQFEAAKRSLICDLYTKVATVSSAGSRSVLAVNQKKDPEYLRHLAQTVWDSDPTKVLSLGTSPILNLFSSFSRAVCSHNRQATAIKKTFPTVKTVKIDAVPIPASA</sequence>
<feature type="non-terminal residue" evidence="3">
    <location>
        <position position="1"/>
    </location>
</feature>
<dbReference type="InterPro" id="IPR007863">
    <property type="entry name" value="Peptidase_M16_C"/>
</dbReference>
<reference evidence="4" key="1">
    <citation type="submission" date="2022-10" db="EMBL/GenBank/DDBJ databases">
        <title>Genome assembly of Pristionchus species.</title>
        <authorList>
            <person name="Yoshida K."/>
            <person name="Sommer R.J."/>
        </authorList>
    </citation>
    <scope>NUCLEOTIDE SEQUENCE [LARGE SCALE GENOMIC DNA]</scope>
    <source>
        <strain evidence="4">RS5460</strain>
    </source>
</reference>
<dbReference type="AlphaFoldDB" id="A0AAN4ZL46"/>
<dbReference type="Proteomes" id="UP001328107">
    <property type="component" value="Unassembled WGS sequence"/>
</dbReference>
<dbReference type="GO" id="GO:0046872">
    <property type="term" value="F:metal ion binding"/>
    <property type="evidence" value="ECO:0007669"/>
    <property type="project" value="InterPro"/>
</dbReference>
<dbReference type="PANTHER" id="PTHR43016:SF16">
    <property type="entry name" value="METALLOPROTEASE, PUTATIVE (AFU_ORTHOLOGUE AFUA_4G07610)-RELATED"/>
    <property type="match status" value="1"/>
</dbReference>
<evidence type="ECO:0000259" key="1">
    <source>
        <dbReference type="Pfam" id="PF00675"/>
    </source>
</evidence>
<evidence type="ECO:0000313" key="3">
    <source>
        <dbReference type="EMBL" id="GMR43282.1"/>
    </source>
</evidence>
<comment type="caution">
    <text evidence="3">The sequence shown here is derived from an EMBL/GenBank/DDBJ whole genome shotgun (WGS) entry which is preliminary data.</text>
</comment>
<evidence type="ECO:0000313" key="4">
    <source>
        <dbReference type="Proteomes" id="UP001328107"/>
    </source>
</evidence>
<dbReference type="Pfam" id="PF05193">
    <property type="entry name" value="Peptidase_M16_C"/>
    <property type="match status" value="1"/>
</dbReference>